<keyword evidence="3 6" id="KW-0812">Transmembrane</keyword>
<reference evidence="8" key="2">
    <citation type="journal article" date="2021" name="PeerJ">
        <title>Extensive microbial diversity within the chicken gut microbiome revealed by metagenomics and culture.</title>
        <authorList>
            <person name="Gilroy R."/>
            <person name="Ravi A."/>
            <person name="Getino M."/>
            <person name="Pursley I."/>
            <person name="Horton D.L."/>
            <person name="Alikhan N.F."/>
            <person name="Baker D."/>
            <person name="Gharbi K."/>
            <person name="Hall N."/>
            <person name="Watson M."/>
            <person name="Adriaenssens E.M."/>
            <person name="Foster-Nyarko E."/>
            <person name="Jarju S."/>
            <person name="Secka A."/>
            <person name="Antonio M."/>
            <person name="Oren A."/>
            <person name="Chaudhuri R.R."/>
            <person name="La Ragione R."/>
            <person name="Hildebrand F."/>
            <person name="Pallen M.J."/>
        </authorList>
    </citation>
    <scope>NUCLEOTIDE SEQUENCE</scope>
    <source>
        <strain evidence="8">ChiBcec2-4451</strain>
    </source>
</reference>
<evidence type="ECO:0000259" key="7">
    <source>
        <dbReference type="Pfam" id="PF09335"/>
    </source>
</evidence>
<evidence type="ECO:0000256" key="2">
    <source>
        <dbReference type="ARBA" id="ARBA00022475"/>
    </source>
</evidence>
<protein>
    <recommendedName>
        <fullName evidence="6">TVP38/TMEM64 family membrane protein</fullName>
    </recommendedName>
</protein>
<evidence type="ECO:0000256" key="6">
    <source>
        <dbReference type="RuleBase" id="RU366058"/>
    </source>
</evidence>
<organism evidence="8 9">
    <name type="scientific">Candidatus Pullilachnospira stercoravium</name>
    <dbReference type="NCBI Taxonomy" id="2840913"/>
    <lineage>
        <taxon>Bacteria</taxon>
        <taxon>Bacillati</taxon>
        <taxon>Bacillota</taxon>
        <taxon>Clostridia</taxon>
        <taxon>Lachnospirales</taxon>
        <taxon>Lachnospiraceae</taxon>
        <taxon>Lachnospiraceae incertae sedis</taxon>
        <taxon>Candidatus Pullilachnospira</taxon>
    </lineage>
</organism>
<evidence type="ECO:0000256" key="3">
    <source>
        <dbReference type="ARBA" id="ARBA00022692"/>
    </source>
</evidence>
<dbReference type="GO" id="GO:0005886">
    <property type="term" value="C:plasma membrane"/>
    <property type="evidence" value="ECO:0007669"/>
    <property type="project" value="UniProtKB-SubCell"/>
</dbReference>
<evidence type="ECO:0000313" key="9">
    <source>
        <dbReference type="Proteomes" id="UP000886723"/>
    </source>
</evidence>
<dbReference type="PANTHER" id="PTHR12677:SF49">
    <property type="entry name" value="TVP38_TMEM64 FAMILY MEMBRANE PROTEIN"/>
    <property type="match status" value="1"/>
</dbReference>
<evidence type="ECO:0000256" key="1">
    <source>
        <dbReference type="ARBA" id="ARBA00004651"/>
    </source>
</evidence>
<comment type="subcellular location">
    <subcellularLocation>
        <location evidence="1 6">Cell membrane</location>
        <topology evidence="1 6">Multi-pass membrane protein</topology>
    </subcellularLocation>
</comment>
<gene>
    <name evidence="8" type="ORF">IAA63_02270</name>
</gene>
<sequence>MTGSDTILNTGKQKRCIPWRKLCQYGILAFLILLAAALVKSFLDGHFNSIESFQEYIGSFGMFGPLILIFVQLAQVVLPILPAVVGYAAGAVLFGWAGGFLCNYIGISIGSLLAFYLARRYGAAFVQRHVSSAAYDKYFHWTQKKGFLWFLILTIFLPVAPDDLICFLAGLTAISTKKFCVIILALKPWCLLLYSLFFANLIQWDFIQNLIG</sequence>
<comment type="similarity">
    <text evidence="6">Belongs to the TVP38/TMEM64 family.</text>
</comment>
<accession>A0A9D1T591</accession>
<comment type="caution">
    <text evidence="8">The sequence shown here is derived from an EMBL/GenBank/DDBJ whole genome shotgun (WGS) entry which is preliminary data.</text>
</comment>
<dbReference type="EMBL" id="DVON01000043">
    <property type="protein sequence ID" value="HIV11951.1"/>
    <property type="molecule type" value="Genomic_DNA"/>
</dbReference>
<dbReference type="Proteomes" id="UP000886723">
    <property type="component" value="Unassembled WGS sequence"/>
</dbReference>
<keyword evidence="2 6" id="KW-1003">Cell membrane</keyword>
<evidence type="ECO:0000256" key="4">
    <source>
        <dbReference type="ARBA" id="ARBA00022989"/>
    </source>
</evidence>
<reference evidence="8" key="1">
    <citation type="submission" date="2020-10" db="EMBL/GenBank/DDBJ databases">
        <authorList>
            <person name="Gilroy R."/>
        </authorList>
    </citation>
    <scope>NUCLEOTIDE SEQUENCE</scope>
    <source>
        <strain evidence="8">ChiBcec2-4451</strain>
    </source>
</reference>
<proteinExistence type="inferred from homology"/>
<feature type="transmembrane region" description="Helical" evidence="6">
    <location>
        <begin position="22"/>
        <end position="43"/>
    </location>
</feature>
<dbReference type="InterPro" id="IPR032816">
    <property type="entry name" value="VTT_dom"/>
</dbReference>
<feature type="transmembrane region" description="Helical" evidence="6">
    <location>
        <begin position="63"/>
        <end position="85"/>
    </location>
</feature>
<dbReference type="InterPro" id="IPR015414">
    <property type="entry name" value="TMEM64"/>
</dbReference>
<evidence type="ECO:0000313" key="8">
    <source>
        <dbReference type="EMBL" id="HIV11951.1"/>
    </source>
</evidence>
<dbReference type="PANTHER" id="PTHR12677">
    <property type="entry name" value="GOLGI APPARATUS MEMBRANE PROTEIN TVP38-RELATED"/>
    <property type="match status" value="1"/>
</dbReference>
<keyword evidence="5 6" id="KW-0472">Membrane</keyword>
<feature type="transmembrane region" description="Helical" evidence="6">
    <location>
        <begin position="147"/>
        <end position="172"/>
    </location>
</feature>
<keyword evidence="4 6" id="KW-1133">Transmembrane helix</keyword>
<feature type="transmembrane region" description="Helical" evidence="6">
    <location>
        <begin position="92"/>
        <end position="118"/>
    </location>
</feature>
<evidence type="ECO:0000256" key="5">
    <source>
        <dbReference type="ARBA" id="ARBA00023136"/>
    </source>
</evidence>
<feature type="transmembrane region" description="Helical" evidence="6">
    <location>
        <begin position="179"/>
        <end position="202"/>
    </location>
</feature>
<name>A0A9D1T591_9FIRM</name>
<dbReference type="Pfam" id="PF09335">
    <property type="entry name" value="VTT_dom"/>
    <property type="match status" value="1"/>
</dbReference>
<feature type="domain" description="VTT" evidence="7">
    <location>
        <begin position="82"/>
        <end position="196"/>
    </location>
</feature>
<dbReference type="AlphaFoldDB" id="A0A9D1T591"/>